<dbReference type="CDD" id="cd17359">
    <property type="entry name" value="MFS_XylE_like"/>
    <property type="match status" value="1"/>
</dbReference>
<gene>
    <name evidence="12" type="ORF">BJ970_006830</name>
</gene>
<evidence type="ECO:0000256" key="1">
    <source>
        <dbReference type="ARBA" id="ARBA00004651"/>
    </source>
</evidence>
<evidence type="ECO:0000256" key="5">
    <source>
        <dbReference type="ARBA" id="ARBA00022692"/>
    </source>
</evidence>
<feature type="domain" description="Major facilitator superfamily (MFS) profile" evidence="11">
    <location>
        <begin position="29"/>
        <end position="457"/>
    </location>
</feature>
<feature type="transmembrane region" description="Helical" evidence="10">
    <location>
        <begin position="311"/>
        <end position="328"/>
    </location>
</feature>
<dbReference type="InterPro" id="IPR036259">
    <property type="entry name" value="MFS_trans_sf"/>
</dbReference>
<dbReference type="InterPro" id="IPR005829">
    <property type="entry name" value="Sugar_transporter_CS"/>
</dbReference>
<feature type="transmembrane region" description="Helical" evidence="10">
    <location>
        <begin position="28"/>
        <end position="47"/>
    </location>
</feature>
<keyword evidence="3 8" id="KW-0813">Transport</keyword>
<keyword evidence="4" id="KW-1003">Cell membrane</keyword>
<dbReference type="RefSeq" id="WP_221468354.1">
    <property type="nucleotide sequence ID" value="NZ_JACHIW010000002.1"/>
</dbReference>
<evidence type="ECO:0000256" key="8">
    <source>
        <dbReference type="RuleBase" id="RU003346"/>
    </source>
</evidence>
<keyword evidence="6 10" id="KW-1133">Transmembrane helix</keyword>
<evidence type="ECO:0000256" key="10">
    <source>
        <dbReference type="SAM" id="Phobius"/>
    </source>
</evidence>
<dbReference type="PANTHER" id="PTHR48020">
    <property type="entry name" value="PROTON MYO-INOSITOL COTRANSPORTER"/>
    <property type="match status" value="1"/>
</dbReference>
<evidence type="ECO:0000259" key="11">
    <source>
        <dbReference type="PROSITE" id="PS50850"/>
    </source>
</evidence>
<dbReference type="PROSITE" id="PS50850">
    <property type="entry name" value="MFS"/>
    <property type="match status" value="1"/>
</dbReference>
<dbReference type="Gene3D" id="1.20.1250.20">
    <property type="entry name" value="MFS general substrate transporter like domains"/>
    <property type="match status" value="1"/>
</dbReference>
<dbReference type="PROSITE" id="PS00217">
    <property type="entry name" value="SUGAR_TRANSPORT_2"/>
    <property type="match status" value="1"/>
</dbReference>
<feature type="transmembrane region" description="Helical" evidence="10">
    <location>
        <begin position="335"/>
        <end position="359"/>
    </location>
</feature>
<dbReference type="PRINTS" id="PR00171">
    <property type="entry name" value="SUGRTRNSPORT"/>
</dbReference>
<evidence type="ECO:0000256" key="2">
    <source>
        <dbReference type="ARBA" id="ARBA00010992"/>
    </source>
</evidence>
<feature type="transmembrane region" description="Helical" evidence="10">
    <location>
        <begin position="269"/>
        <end position="291"/>
    </location>
</feature>
<feature type="region of interest" description="Disordered" evidence="9">
    <location>
        <begin position="1"/>
        <end position="21"/>
    </location>
</feature>
<reference evidence="12 13" key="1">
    <citation type="submission" date="2020-08" db="EMBL/GenBank/DDBJ databases">
        <title>Sequencing the genomes of 1000 actinobacteria strains.</title>
        <authorList>
            <person name="Klenk H.-P."/>
        </authorList>
    </citation>
    <scope>NUCLEOTIDE SEQUENCE [LARGE SCALE GENOMIC DNA]</scope>
    <source>
        <strain evidence="12 13">DSM 45584</strain>
    </source>
</reference>
<evidence type="ECO:0000256" key="9">
    <source>
        <dbReference type="SAM" id="MobiDB-lite"/>
    </source>
</evidence>
<feature type="transmembrane region" description="Helical" evidence="10">
    <location>
        <begin position="365"/>
        <end position="390"/>
    </location>
</feature>
<protein>
    <submittedName>
        <fullName evidence="12">Sugar porter (SP) family MFS transporter</fullName>
    </submittedName>
</protein>
<dbReference type="Pfam" id="PF00083">
    <property type="entry name" value="Sugar_tr"/>
    <property type="match status" value="1"/>
</dbReference>
<organism evidence="12 13">
    <name type="scientific">Saccharopolyspora phatthalungensis</name>
    <dbReference type="NCBI Taxonomy" id="664693"/>
    <lineage>
        <taxon>Bacteria</taxon>
        <taxon>Bacillati</taxon>
        <taxon>Actinomycetota</taxon>
        <taxon>Actinomycetes</taxon>
        <taxon>Pseudonocardiales</taxon>
        <taxon>Pseudonocardiaceae</taxon>
        <taxon>Saccharopolyspora</taxon>
    </lineage>
</organism>
<feature type="transmembrane region" description="Helical" evidence="10">
    <location>
        <begin position="120"/>
        <end position="141"/>
    </location>
</feature>
<evidence type="ECO:0000256" key="6">
    <source>
        <dbReference type="ARBA" id="ARBA00022989"/>
    </source>
</evidence>
<sequence>MTLKSDPASVGTTLPPDGPGTHSRRLRMVVFVATFGGLLFGYDTGVINGALSPMKADLSLTPFTEGLVVSILIFGAAVGGAIVGKLADKYGRRRTILLLAVIFVVGTLGSAAAPTWQLLAAFRFVLGFAVGGASATVPVYLAEVSPAEKRGGMVTRNEFMIVTGQFAAFVINAIIYNAWGDFAGVWRFMLLVAVLPAFALLLGMLRMPESPRWLAEHGRDSDALAVLKQVRSAARAEAEMAEVRALAEEDREARTGDWSNLGVRWIRRLIVIGAGLGMLIQFTGINAIMYYGTQLLENSGFSNNAATIANTLNGLFSVLGITAGILLINKINRRAMLLGGFAAITVLHVLVGAAAVFMPDVAAKPYVVLTLVVAFVFVMQGTIGPLVWLLLSEIFPLKIRSFAMGMCVLVLWLSGAILTLVFPPFVAALGPGPVFFVFAGISVLGVLFTATMVPETRGRSLEEFENEFRVKYR</sequence>
<feature type="transmembrane region" description="Helical" evidence="10">
    <location>
        <begin position="161"/>
        <end position="179"/>
    </location>
</feature>
<feature type="transmembrane region" description="Helical" evidence="10">
    <location>
        <begin position="402"/>
        <end position="422"/>
    </location>
</feature>
<keyword evidence="5 10" id="KW-0812">Transmembrane</keyword>
<evidence type="ECO:0000313" key="12">
    <source>
        <dbReference type="EMBL" id="MBB5159231.1"/>
    </source>
</evidence>
<feature type="transmembrane region" description="Helical" evidence="10">
    <location>
        <begin position="434"/>
        <end position="453"/>
    </location>
</feature>
<accession>A0A840QGK5</accession>
<dbReference type="EMBL" id="JACHIW010000002">
    <property type="protein sequence ID" value="MBB5159231.1"/>
    <property type="molecule type" value="Genomic_DNA"/>
</dbReference>
<feature type="transmembrane region" description="Helical" evidence="10">
    <location>
        <begin position="67"/>
        <end position="84"/>
    </location>
</feature>
<proteinExistence type="inferred from homology"/>
<dbReference type="GO" id="GO:0005886">
    <property type="term" value="C:plasma membrane"/>
    <property type="evidence" value="ECO:0007669"/>
    <property type="project" value="UniProtKB-SubCell"/>
</dbReference>
<dbReference type="InterPro" id="IPR047984">
    <property type="entry name" value="XylE-like"/>
</dbReference>
<dbReference type="SUPFAM" id="SSF103473">
    <property type="entry name" value="MFS general substrate transporter"/>
    <property type="match status" value="1"/>
</dbReference>
<name>A0A840QGK5_9PSEU</name>
<comment type="caution">
    <text evidence="12">The sequence shown here is derived from an EMBL/GenBank/DDBJ whole genome shotgun (WGS) entry which is preliminary data.</text>
</comment>
<dbReference type="InterPro" id="IPR005828">
    <property type="entry name" value="MFS_sugar_transport-like"/>
</dbReference>
<comment type="similarity">
    <text evidence="2 8">Belongs to the major facilitator superfamily. Sugar transporter (TC 2.A.1.1) family.</text>
</comment>
<dbReference type="InterPro" id="IPR050814">
    <property type="entry name" value="Myo-inositol_Transporter"/>
</dbReference>
<evidence type="ECO:0000256" key="7">
    <source>
        <dbReference type="ARBA" id="ARBA00023136"/>
    </source>
</evidence>
<comment type="subcellular location">
    <subcellularLocation>
        <location evidence="1">Cell membrane</location>
        <topology evidence="1">Multi-pass membrane protein</topology>
    </subcellularLocation>
</comment>
<dbReference type="NCBIfam" id="TIGR00879">
    <property type="entry name" value="SP"/>
    <property type="match status" value="1"/>
</dbReference>
<dbReference type="GO" id="GO:0022857">
    <property type="term" value="F:transmembrane transporter activity"/>
    <property type="evidence" value="ECO:0007669"/>
    <property type="project" value="InterPro"/>
</dbReference>
<keyword evidence="13" id="KW-1185">Reference proteome</keyword>
<dbReference type="Proteomes" id="UP000584374">
    <property type="component" value="Unassembled WGS sequence"/>
</dbReference>
<dbReference type="PROSITE" id="PS00216">
    <property type="entry name" value="SUGAR_TRANSPORT_1"/>
    <property type="match status" value="1"/>
</dbReference>
<dbReference type="InterPro" id="IPR003663">
    <property type="entry name" value="Sugar/inositol_transpt"/>
</dbReference>
<feature type="transmembrane region" description="Helical" evidence="10">
    <location>
        <begin position="96"/>
        <end position="114"/>
    </location>
</feature>
<dbReference type="InterPro" id="IPR020846">
    <property type="entry name" value="MFS_dom"/>
</dbReference>
<keyword evidence="7 10" id="KW-0472">Membrane</keyword>
<evidence type="ECO:0000313" key="13">
    <source>
        <dbReference type="Proteomes" id="UP000584374"/>
    </source>
</evidence>
<evidence type="ECO:0000256" key="4">
    <source>
        <dbReference type="ARBA" id="ARBA00022475"/>
    </source>
</evidence>
<dbReference type="AlphaFoldDB" id="A0A840QGK5"/>
<evidence type="ECO:0000256" key="3">
    <source>
        <dbReference type="ARBA" id="ARBA00022448"/>
    </source>
</evidence>
<feature type="transmembrane region" description="Helical" evidence="10">
    <location>
        <begin position="185"/>
        <end position="205"/>
    </location>
</feature>
<dbReference type="PANTHER" id="PTHR48020:SF12">
    <property type="entry name" value="PROTON MYO-INOSITOL COTRANSPORTER"/>
    <property type="match status" value="1"/>
</dbReference>